<evidence type="ECO:0000256" key="2">
    <source>
        <dbReference type="ARBA" id="ARBA00005525"/>
    </source>
</evidence>
<evidence type="ECO:0000313" key="11">
    <source>
        <dbReference type="EMBL" id="VFU16354.1"/>
    </source>
</evidence>
<dbReference type="Gene3D" id="3.40.50.720">
    <property type="entry name" value="NAD(P)-binding Rossmann-like Domain"/>
    <property type="match status" value="1"/>
</dbReference>
<dbReference type="Gene3D" id="1.10.3730.10">
    <property type="entry name" value="ProC C-terminal domain-like"/>
    <property type="match status" value="1"/>
</dbReference>
<dbReference type="HAMAP" id="MF_01925">
    <property type="entry name" value="P5C_reductase"/>
    <property type="match status" value="1"/>
</dbReference>
<dbReference type="FunFam" id="1.10.3730.10:FF:000001">
    <property type="entry name" value="Pyrroline-5-carboxylate reductase"/>
    <property type="match status" value="1"/>
</dbReference>
<reference evidence="11" key="1">
    <citation type="submission" date="2019-03" db="EMBL/GenBank/DDBJ databases">
        <authorList>
            <person name="Hao L."/>
        </authorList>
    </citation>
    <scope>NUCLEOTIDE SEQUENCE</scope>
</reference>
<proteinExistence type="inferred from homology"/>
<evidence type="ECO:0000256" key="3">
    <source>
        <dbReference type="ARBA" id="ARBA00022490"/>
    </source>
</evidence>
<evidence type="ECO:0000256" key="6">
    <source>
        <dbReference type="ARBA" id="ARBA00022857"/>
    </source>
</evidence>
<organism evidence="11">
    <name type="scientific">anaerobic digester metagenome</name>
    <dbReference type="NCBI Taxonomy" id="1263854"/>
    <lineage>
        <taxon>unclassified sequences</taxon>
        <taxon>metagenomes</taxon>
        <taxon>ecological metagenomes</taxon>
    </lineage>
</organism>
<dbReference type="InterPro" id="IPR000304">
    <property type="entry name" value="Pyrroline-COOH_reductase"/>
</dbReference>
<dbReference type="GO" id="GO:0005737">
    <property type="term" value="C:cytoplasm"/>
    <property type="evidence" value="ECO:0007669"/>
    <property type="project" value="UniProtKB-SubCell"/>
</dbReference>
<dbReference type="InterPro" id="IPR029036">
    <property type="entry name" value="P5CR_dimer"/>
</dbReference>
<dbReference type="FunFam" id="3.40.50.720:FF:000190">
    <property type="entry name" value="Pyrroline-5-carboxylate reductase"/>
    <property type="match status" value="1"/>
</dbReference>
<evidence type="ECO:0000259" key="9">
    <source>
        <dbReference type="Pfam" id="PF03807"/>
    </source>
</evidence>
<dbReference type="GO" id="GO:0004735">
    <property type="term" value="F:pyrroline-5-carboxylate reductase activity"/>
    <property type="evidence" value="ECO:0007669"/>
    <property type="project" value="UniProtKB-EC"/>
</dbReference>
<dbReference type="NCBIfam" id="TIGR00112">
    <property type="entry name" value="proC"/>
    <property type="match status" value="1"/>
</dbReference>
<dbReference type="EC" id="1.5.1.2" evidence="11"/>
<keyword evidence="7 11" id="KW-0560">Oxidoreductase</keyword>
<accession>A0A485M3G5</accession>
<feature type="domain" description="Pyrroline-5-carboxylate reductase dimerisation" evidence="10">
    <location>
        <begin position="182"/>
        <end position="285"/>
    </location>
</feature>
<dbReference type="PIRSF" id="PIRSF000193">
    <property type="entry name" value="Pyrrol-5-carb_rd"/>
    <property type="match status" value="1"/>
</dbReference>
<feature type="domain" description="Pyrroline-5-carboxylate reductase catalytic N-terminal" evidence="9">
    <location>
        <begin position="26"/>
        <end position="119"/>
    </location>
</feature>
<sequence length="288" mass="30394">MEKVEHLENIRAPSCVRREEDTMAAVGFIGAGNMAEAIIGGILEKGLYASPDIIIYDVRPERMEEMHGHYGVETAGSAPELVEKSRVVILAVKPDRIGAVLEQVREPLAERLIISIAAGVPIDSIQAVTGQQSRVIRVMPNTPALVLEGVSALCPSPSCLPEDIDTALEIFSAIGICRQVEEKLMNAVTALSGSGPAFCFLFMEALADGGVRAGLPRELALELACATLKGAAAMVLKTGKHPGELKDMVASPGGTTIEGLGVLESRGFRSAAMDAVFAAYQKASRLVS</sequence>
<dbReference type="InterPro" id="IPR036291">
    <property type="entry name" value="NAD(P)-bd_dom_sf"/>
</dbReference>
<comment type="similarity">
    <text evidence="2">Belongs to the pyrroline-5-carboxylate reductase family.</text>
</comment>
<evidence type="ECO:0000256" key="5">
    <source>
        <dbReference type="ARBA" id="ARBA00022650"/>
    </source>
</evidence>
<dbReference type="InterPro" id="IPR008927">
    <property type="entry name" value="6-PGluconate_DH-like_C_sf"/>
</dbReference>
<dbReference type="Pfam" id="PF14748">
    <property type="entry name" value="P5CR_dimer"/>
    <property type="match status" value="1"/>
</dbReference>
<dbReference type="SUPFAM" id="SSF51735">
    <property type="entry name" value="NAD(P)-binding Rossmann-fold domains"/>
    <property type="match status" value="1"/>
</dbReference>
<dbReference type="InterPro" id="IPR028939">
    <property type="entry name" value="P5C_Rdtase_cat_N"/>
</dbReference>
<dbReference type="GO" id="GO:0055129">
    <property type="term" value="P:L-proline biosynthetic process"/>
    <property type="evidence" value="ECO:0007669"/>
    <property type="project" value="TreeGrafter"/>
</dbReference>
<keyword evidence="5" id="KW-0641">Proline biosynthesis</keyword>
<evidence type="ECO:0000256" key="4">
    <source>
        <dbReference type="ARBA" id="ARBA00022605"/>
    </source>
</evidence>
<protein>
    <submittedName>
        <fullName evidence="11">Pyrroline-5-carboxylate reductase</fullName>
        <ecNumber evidence="11">1.5.1.2</ecNumber>
    </submittedName>
</protein>
<evidence type="ECO:0000256" key="8">
    <source>
        <dbReference type="ARBA" id="ARBA00029440"/>
    </source>
</evidence>
<dbReference type="EMBL" id="CAADRM010000119">
    <property type="protein sequence ID" value="VFU16354.1"/>
    <property type="molecule type" value="Genomic_DNA"/>
</dbReference>
<gene>
    <name evidence="11" type="primary">proC</name>
    <name evidence="11" type="ORF">SCFA_540009</name>
</gene>
<keyword evidence="3" id="KW-0963">Cytoplasm</keyword>
<evidence type="ECO:0000256" key="1">
    <source>
        <dbReference type="ARBA" id="ARBA00004496"/>
    </source>
</evidence>
<dbReference type="PANTHER" id="PTHR11645:SF0">
    <property type="entry name" value="PYRROLINE-5-CARBOXYLATE REDUCTASE 3"/>
    <property type="match status" value="1"/>
</dbReference>
<dbReference type="InterPro" id="IPR053790">
    <property type="entry name" value="P5CR-like_CS"/>
</dbReference>
<keyword evidence="4" id="KW-0028">Amino-acid biosynthesis</keyword>
<evidence type="ECO:0000256" key="7">
    <source>
        <dbReference type="ARBA" id="ARBA00023002"/>
    </source>
</evidence>
<keyword evidence="6" id="KW-0521">NADP</keyword>
<dbReference type="AlphaFoldDB" id="A0A485M3G5"/>
<name>A0A485M3G5_9ZZZZ</name>
<dbReference type="PANTHER" id="PTHR11645">
    <property type="entry name" value="PYRROLINE-5-CARBOXYLATE REDUCTASE"/>
    <property type="match status" value="1"/>
</dbReference>
<dbReference type="PROSITE" id="PS00521">
    <property type="entry name" value="P5CR"/>
    <property type="match status" value="1"/>
</dbReference>
<dbReference type="Pfam" id="PF03807">
    <property type="entry name" value="F420_oxidored"/>
    <property type="match status" value="1"/>
</dbReference>
<comment type="pathway">
    <text evidence="8">Amino-acid biosynthesis.</text>
</comment>
<comment type="subcellular location">
    <subcellularLocation>
        <location evidence="1">Cytoplasm</location>
    </subcellularLocation>
</comment>
<dbReference type="SUPFAM" id="SSF48179">
    <property type="entry name" value="6-phosphogluconate dehydrogenase C-terminal domain-like"/>
    <property type="match status" value="1"/>
</dbReference>
<evidence type="ECO:0000259" key="10">
    <source>
        <dbReference type="Pfam" id="PF14748"/>
    </source>
</evidence>